<dbReference type="CDD" id="cd03859">
    <property type="entry name" value="M14_CPT"/>
    <property type="match status" value="1"/>
</dbReference>
<feature type="active site" description="Proton donor/acceptor" evidence="8">
    <location>
        <position position="386"/>
    </location>
</feature>
<evidence type="ECO:0000256" key="8">
    <source>
        <dbReference type="PROSITE-ProRule" id="PRU01379"/>
    </source>
</evidence>
<feature type="signal peptide" evidence="10">
    <location>
        <begin position="1"/>
        <end position="25"/>
    </location>
</feature>
<evidence type="ECO:0000256" key="10">
    <source>
        <dbReference type="SAM" id="SignalP"/>
    </source>
</evidence>
<dbReference type="EMBL" id="BAAABM010000066">
    <property type="protein sequence ID" value="GAA0369058.1"/>
    <property type="molecule type" value="Genomic_DNA"/>
</dbReference>
<evidence type="ECO:0000256" key="2">
    <source>
        <dbReference type="ARBA" id="ARBA00005988"/>
    </source>
</evidence>
<evidence type="ECO:0000256" key="9">
    <source>
        <dbReference type="SAM" id="MobiDB-lite"/>
    </source>
</evidence>
<dbReference type="PANTHER" id="PTHR11705">
    <property type="entry name" value="PROTEASE FAMILY M14 CARBOXYPEPTIDASE A,B"/>
    <property type="match status" value="1"/>
</dbReference>
<gene>
    <name evidence="12" type="ORF">GCM10010151_68740</name>
</gene>
<keyword evidence="3" id="KW-0645">Protease</keyword>
<dbReference type="InterPro" id="IPR000834">
    <property type="entry name" value="Peptidase_M14"/>
</dbReference>
<evidence type="ECO:0000259" key="11">
    <source>
        <dbReference type="PROSITE" id="PS52035"/>
    </source>
</evidence>
<keyword evidence="6" id="KW-0862">Zinc</keyword>
<dbReference type="PRINTS" id="PR00765">
    <property type="entry name" value="CRBOXYPTASEA"/>
</dbReference>
<evidence type="ECO:0000256" key="4">
    <source>
        <dbReference type="ARBA" id="ARBA00022723"/>
    </source>
</evidence>
<feature type="chain" id="PRO_5045940682" evidence="10">
    <location>
        <begin position="26"/>
        <end position="1042"/>
    </location>
</feature>
<dbReference type="Gene3D" id="3.40.630.10">
    <property type="entry name" value="Zn peptidases"/>
    <property type="match status" value="1"/>
</dbReference>
<evidence type="ECO:0000256" key="7">
    <source>
        <dbReference type="ARBA" id="ARBA00023049"/>
    </source>
</evidence>
<dbReference type="SMART" id="SM00631">
    <property type="entry name" value="Zn_pept"/>
    <property type="match status" value="1"/>
</dbReference>
<dbReference type="PANTHER" id="PTHR11705:SF143">
    <property type="entry name" value="SLL0236 PROTEIN"/>
    <property type="match status" value="1"/>
</dbReference>
<comment type="caution">
    <text evidence="12">The sequence shown here is derived from an EMBL/GenBank/DDBJ whole genome shotgun (WGS) entry which is preliminary data.</text>
</comment>
<dbReference type="SUPFAM" id="SSF53187">
    <property type="entry name" value="Zn-dependent exopeptidases"/>
    <property type="match status" value="1"/>
</dbReference>
<dbReference type="InterPro" id="IPR033810">
    <property type="entry name" value="Carboxypeptidase_T"/>
</dbReference>
<evidence type="ECO:0000256" key="1">
    <source>
        <dbReference type="ARBA" id="ARBA00001947"/>
    </source>
</evidence>
<accession>A0ABN0XNZ5</accession>
<keyword evidence="10" id="KW-0732">Signal</keyword>
<dbReference type="PROSITE" id="PS00132">
    <property type="entry name" value="CARBOXYPEPT_ZN_1"/>
    <property type="match status" value="1"/>
</dbReference>
<evidence type="ECO:0000256" key="5">
    <source>
        <dbReference type="ARBA" id="ARBA00022801"/>
    </source>
</evidence>
<dbReference type="RefSeq" id="WP_252810792.1">
    <property type="nucleotide sequence ID" value="NZ_BAAABM010000066.1"/>
</dbReference>
<organism evidence="12 13">
    <name type="scientific">Actinoallomurus spadix</name>
    <dbReference type="NCBI Taxonomy" id="79912"/>
    <lineage>
        <taxon>Bacteria</taxon>
        <taxon>Bacillati</taxon>
        <taxon>Actinomycetota</taxon>
        <taxon>Actinomycetes</taxon>
        <taxon>Streptosporangiales</taxon>
        <taxon>Thermomonosporaceae</taxon>
        <taxon>Actinoallomurus</taxon>
    </lineage>
</organism>
<evidence type="ECO:0000256" key="3">
    <source>
        <dbReference type="ARBA" id="ARBA00022670"/>
    </source>
</evidence>
<keyword evidence="13" id="KW-1185">Reference proteome</keyword>
<dbReference type="PROSITE" id="PS52035">
    <property type="entry name" value="PEPTIDASE_M14"/>
    <property type="match status" value="1"/>
</dbReference>
<dbReference type="Proteomes" id="UP001501822">
    <property type="component" value="Unassembled WGS sequence"/>
</dbReference>
<reference evidence="12 13" key="1">
    <citation type="journal article" date="2019" name="Int. J. Syst. Evol. Microbiol.">
        <title>The Global Catalogue of Microorganisms (GCM) 10K type strain sequencing project: providing services to taxonomists for standard genome sequencing and annotation.</title>
        <authorList>
            <consortium name="The Broad Institute Genomics Platform"/>
            <consortium name="The Broad Institute Genome Sequencing Center for Infectious Disease"/>
            <person name="Wu L."/>
            <person name="Ma J."/>
        </authorList>
    </citation>
    <scope>NUCLEOTIDE SEQUENCE [LARGE SCALE GENOMIC DNA]</scope>
    <source>
        <strain evidence="12 13">JCM 3146</strain>
    </source>
</reference>
<dbReference type="Pfam" id="PF20773">
    <property type="entry name" value="InhA-like_MAM"/>
    <property type="match status" value="1"/>
</dbReference>
<feature type="region of interest" description="Disordered" evidence="9">
    <location>
        <begin position="273"/>
        <end position="295"/>
    </location>
</feature>
<keyword evidence="4" id="KW-0479">Metal-binding</keyword>
<keyword evidence="7" id="KW-0482">Metalloprotease</keyword>
<name>A0ABN0XNZ5_9ACTN</name>
<evidence type="ECO:0000256" key="6">
    <source>
        <dbReference type="ARBA" id="ARBA00022833"/>
    </source>
</evidence>
<feature type="domain" description="Peptidase M14" evidence="11">
    <location>
        <begin position="119"/>
        <end position="414"/>
    </location>
</feature>
<comment type="similarity">
    <text evidence="2 8">Belongs to the peptidase M14 family.</text>
</comment>
<dbReference type="Pfam" id="PF00246">
    <property type="entry name" value="Peptidase_M14"/>
    <property type="match status" value="1"/>
</dbReference>
<evidence type="ECO:0000313" key="13">
    <source>
        <dbReference type="Proteomes" id="UP001501822"/>
    </source>
</evidence>
<dbReference type="InterPro" id="IPR057246">
    <property type="entry name" value="CARBOXYPEPT_ZN_1"/>
</dbReference>
<proteinExistence type="inferred from homology"/>
<comment type="cofactor">
    <cofactor evidence="1">
        <name>Zn(2+)</name>
        <dbReference type="ChEBI" id="CHEBI:29105"/>
    </cofactor>
</comment>
<sequence length="1042" mass="111485">MKAVLISVLAASALVAGPQSVPAGASPPRPGPVADRVDLYTGDITLDQARALRGAGLDAEDVHAGKITGGKVHVDVLMGGRQARRLHAQGLDLRLQVVNGKTAAQRATPLAAKGDGVFRPYSGPGNLREELLNAAAAHPDIAQAVDIGTTVQGKPITAIKVTKNARSLRPGRRPAVVYQGTQHAREWIATETVRRLLHHYLDGYGKNAQVTKAVDTDELWFIPVVNVDGYDYTFTPGNRFWRKNLRDNDGDGKITSNDGVDPNRNFPYKWGYDNEGSSATPADETYRGSGPASEPETKAQVALYRKIRPKFMLNWHSAAQLLLHGVGWQSLTRSPDDVIHEAILGDVDHPAVPGYTPELGAQLYTTNGETDGYAESVLGTLTYTPEQSTCLTAVNSDPNDEWTTADCGGSTAQVFGFPDSEELIRAEFEKNLPLALDLAASAHDPAHPVSPVGRTVPDFAVDTFPVAYGADQTVASVIRRSLPGKRLRYRINGGPARTAAVREWRGGERYGRDSRTYFAEYRGTIHGLRPGDKVQAWFIAGGKVSEPFTFAVRDRKGATVLVLADEDYTGVNPTYPPGTTAPKYAQAYVDALKANKLKAAVWDIDADGAPHDLGVLSHFKGVVWYLGDNRLTQDAADEYVPVGSQRFPDSQIADREVRTTLWMRDYLNEGGKLLHTGETTGYFGPLAGANGGGIYYGLKGHPEKPCVVTTALRDDCELLADDFVQYYLGGYSRATRENPAGLRGTGTPLTGLTAGLGGTANPLNEAGNFDVTSDNLPVAQFPQFKSWAAGEYTGTGGPFDPVEGAWYAAGAHADSSYMRLTRTIDLSGVTAAERPKLEARLSYDTEEGYDNVIVEAHTAGADDWTTLPDLGGRTDTGVPAECEAGFLLDLHPWLKHYLTPGDPCTATGTSGSWNRFTGNSGGWQPVSFDLSAYAGKKVEISIGYVTDPATGGIGAFVDDTKVTTTAGTLDTEGFENGLGPWSTPGAPAGSPPNAKDFRRAQGFGVAAVATPDTLMFGFGLEQVPSTAERDAIIGKAMKHLLG</sequence>
<keyword evidence="5" id="KW-0378">Hydrolase</keyword>
<evidence type="ECO:0000313" key="12">
    <source>
        <dbReference type="EMBL" id="GAA0369058.1"/>
    </source>
</evidence>
<protein>
    <submittedName>
        <fullName evidence="12">M14 family metallopeptidase</fullName>
    </submittedName>
</protein>